<gene>
    <name evidence="1" type="ORF">N327_08702</name>
</gene>
<reference evidence="1 2" key="1">
    <citation type="submission" date="2014-04" db="EMBL/GenBank/DDBJ databases">
        <title>Genome evolution of avian class.</title>
        <authorList>
            <person name="Zhang G."/>
            <person name="Li C."/>
        </authorList>
    </citation>
    <scope>NUCLEOTIDE SEQUENCE [LARGE SCALE GENOMIC DNA]</scope>
    <source>
        <strain evidence="1">BGI_N327</strain>
    </source>
</reference>
<feature type="non-terminal residue" evidence="1">
    <location>
        <position position="52"/>
    </location>
</feature>
<keyword evidence="2" id="KW-1185">Reference proteome</keyword>
<dbReference type="AlphaFoldDB" id="A0A093JC19"/>
<protein>
    <recommendedName>
        <fullName evidence="3">Nidogen G2 beta-barrel domain-containing protein</fullName>
    </recommendedName>
</protein>
<proteinExistence type="predicted"/>
<dbReference type="EMBL" id="KK611602">
    <property type="protein sequence ID" value="KFW12555.1"/>
    <property type="molecule type" value="Genomic_DNA"/>
</dbReference>
<feature type="non-terminal residue" evidence="1">
    <location>
        <position position="1"/>
    </location>
</feature>
<accession>A0A093JC19</accession>
<organism evidence="1 2">
    <name type="scientific">Fulmarus glacialis</name>
    <name type="common">Northern fulmar</name>
    <dbReference type="NCBI Taxonomy" id="30455"/>
    <lineage>
        <taxon>Eukaryota</taxon>
        <taxon>Metazoa</taxon>
        <taxon>Chordata</taxon>
        <taxon>Craniata</taxon>
        <taxon>Vertebrata</taxon>
        <taxon>Euteleostomi</taxon>
        <taxon>Archelosauria</taxon>
        <taxon>Archosauria</taxon>
        <taxon>Dinosauria</taxon>
        <taxon>Saurischia</taxon>
        <taxon>Theropoda</taxon>
        <taxon>Coelurosauria</taxon>
        <taxon>Aves</taxon>
        <taxon>Neognathae</taxon>
        <taxon>Neoaves</taxon>
        <taxon>Aequornithes</taxon>
        <taxon>Procellariiformes</taxon>
        <taxon>Procellariidae</taxon>
        <taxon>Fulmarus</taxon>
    </lineage>
</organism>
<dbReference type="Proteomes" id="UP000053806">
    <property type="component" value="Unassembled WGS sequence"/>
</dbReference>
<evidence type="ECO:0000313" key="1">
    <source>
        <dbReference type="EMBL" id="KFW12555.1"/>
    </source>
</evidence>
<name>A0A093JC19_FULGA</name>
<evidence type="ECO:0000313" key="2">
    <source>
        <dbReference type="Proteomes" id="UP000053806"/>
    </source>
</evidence>
<sequence>KLKEGRFRLDIRKKFFTMRVVGHWNRLPREVVDAPSLEVFKARLDGALSNLV</sequence>
<evidence type="ECO:0008006" key="3">
    <source>
        <dbReference type="Google" id="ProtNLM"/>
    </source>
</evidence>